<keyword evidence="2" id="KW-0812">Transmembrane</keyword>
<dbReference type="Gene3D" id="1.10.10.2520">
    <property type="entry name" value="Cell wall hydrolase SleB, domain 1"/>
    <property type="match status" value="1"/>
</dbReference>
<feature type="region of interest" description="Disordered" evidence="1">
    <location>
        <begin position="337"/>
        <end position="386"/>
    </location>
</feature>
<dbReference type="GO" id="GO:0016787">
    <property type="term" value="F:hydrolase activity"/>
    <property type="evidence" value="ECO:0007669"/>
    <property type="project" value="UniProtKB-KW"/>
</dbReference>
<keyword evidence="5" id="KW-1185">Reference proteome</keyword>
<organism evidence="4 5">
    <name type="scientific">Alteraurantiacibacter palmitatis</name>
    <dbReference type="NCBI Taxonomy" id="2054628"/>
    <lineage>
        <taxon>Bacteria</taxon>
        <taxon>Pseudomonadati</taxon>
        <taxon>Pseudomonadota</taxon>
        <taxon>Alphaproteobacteria</taxon>
        <taxon>Sphingomonadales</taxon>
        <taxon>Erythrobacteraceae</taxon>
        <taxon>Alteraurantiacibacter</taxon>
    </lineage>
</organism>
<keyword evidence="2" id="KW-1133">Transmembrane helix</keyword>
<gene>
    <name evidence="4" type="ORF">ACFODU_10815</name>
</gene>
<feature type="transmembrane region" description="Helical" evidence="2">
    <location>
        <begin position="64"/>
        <end position="82"/>
    </location>
</feature>
<evidence type="ECO:0000259" key="3">
    <source>
        <dbReference type="Pfam" id="PF07486"/>
    </source>
</evidence>
<dbReference type="Proteomes" id="UP001595456">
    <property type="component" value="Unassembled WGS sequence"/>
</dbReference>
<evidence type="ECO:0000313" key="5">
    <source>
        <dbReference type="Proteomes" id="UP001595456"/>
    </source>
</evidence>
<evidence type="ECO:0000256" key="2">
    <source>
        <dbReference type="SAM" id="Phobius"/>
    </source>
</evidence>
<feature type="compositionally biased region" description="Low complexity" evidence="1">
    <location>
        <begin position="337"/>
        <end position="356"/>
    </location>
</feature>
<dbReference type="InterPro" id="IPR011105">
    <property type="entry name" value="Cell_wall_hydrolase_SleB"/>
</dbReference>
<proteinExistence type="predicted"/>
<keyword evidence="4" id="KW-0378">Hydrolase</keyword>
<dbReference type="Pfam" id="PF07486">
    <property type="entry name" value="Hydrolase_2"/>
    <property type="match status" value="1"/>
</dbReference>
<accession>A0ABV7E9N5</accession>
<dbReference type="EMBL" id="JBHRST010000017">
    <property type="protein sequence ID" value="MFC3098281.1"/>
    <property type="molecule type" value="Genomic_DNA"/>
</dbReference>
<dbReference type="InterPro" id="IPR042047">
    <property type="entry name" value="SleB_dom1"/>
</dbReference>
<sequence>MLRAVRKAATRHGAQSRARAGRPPLAQLSTLYPHWQEVEPAEFTGRFSRVAQGRGLARKTVRRVLFKRVGVLLAAVAVPAMAAPDLPVAEPQVIRFAMPETIPYEPGAMAWTPPADQELAADPAALANDIAATVKLPDAGPAARPFTGFAGFADRLRAEDCLAMAIYYEAASESKEGQQAVAQVVMNRVRHPAWPNSVCGVVFQGSERQTGCQFTFTCDGSLARRPSAQGMVRARMIASAALGGFVFRPVGLATHYHRTDIYPYWAPSLHEVGTIGLHRFYRWSGAAGRPAAFSAGYAGNESIPRFNLVARAQGAAESAALLLPEIEAPAAARPAPAPLGSLPGPLPAPAAELPAAAERKAESTLLPNSGRVLDQHARSGQWLRQP</sequence>
<evidence type="ECO:0000313" key="4">
    <source>
        <dbReference type="EMBL" id="MFC3098281.1"/>
    </source>
</evidence>
<feature type="region of interest" description="Disordered" evidence="1">
    <location>
        <begin position="1"/>
        <end position="22"/>
    </location>
</feature>
<feature type="compositionally biased region" description="Basic residues" evidence="1">
    <location>
        <begin position="1"/>
        <end position="10"/>
    </location>
</feature>
<dbReference type="RefSeq" id="WP_377923084.1">
    <property type="nucleotide sequence ID" value="NZ_JBHRST010000017.1"/>
</dbReference>
<reference evidence="5" key="1">
    <citation type="journal article" date="2019" name="Int. J. Syst. Evol. Microbiol.">
        <title>The Global Catalogue of Microorganisms (GCM) 10K type strain sequencing project: providing services to taxonomists for standard genome sequencing and annotation.</title>
        <authorList>
            <consortium name="The Broad Institute Genomics Platform"/>
            <consortium name="The Broad Institute Genome Sequencing Center for Infectious Disease"/>
            <person name="Wu L."/>
            <person name="Ma J."/>
        </authorList>
    </citation>
    <scope>NUCLEOTIDE SEQUENCE [LARGE SCALE GENOMIC DNA]</scope>
    <source>
        <strain evidence="5">KCTC 52607</strain>
    </source>
</reference>
<name>A0ABV7E9N5_9SPHN</name>
<keyword evidence="2" id="KW-0472">Membrane</keyword>
<feature type="domain" description="Cell wall hydrolase SleB" evidence="3">
    <location>
        <begin position="172"/>
        <end position="281"/>
    </location>
</feature>
<protein>
    <submittedName>
        <fullName evidence="4">Cell wall hydrolase</fullName>
    </submittedName>
</protein>
<evidence type="ECO:0000256" key="1">
    <source>
        <dbReference type="SAM" id="MobiDB-lite"/>
    </source>
</evidence>
<comment type="caution">
    <text evidence="4">The sequence shown here is derived from an EMBL/GenBank/DDBJ whole genome shotgun (WGS) entry which is preliminary data.</text>
</comment>